<evidence type="ECO:0000259" key="1">
    <source>
        <dbReference type="PROSITE" id="PS51502"/>
    </source>
</evidence>
<dbReference type="AlphaFoldDB" id="A0A0D1Z4B8"/>
<name>A0A0D1Z4B8_EXOME</name>
<feature type="domain" description="Stress-response A/B barrel" evidence="1">
    <location>
        <begin position="3"/>
        <end position="98"/>
    </location>
</feature>
<dbReference type="Proteomes" id="UP000054302">
    <property type="component" value="Unassembled WGS sequence"/>
</dbReference>
<dbReference type="STRING" id="212818.A0A0D1Z4B8"/>
<dbReference type="SMART" id="SM00886">
    <property type="entry name" value="Dabb"/>
    <property type="match status" value="1"/>
</dbReference>
<dbReference type="InterPro" id="IPR011008">
    <property type="entry name" value="Dimeric_a/b-barrel"/>
</dbReference>
<dbReference type="PANTHER" id="PTHR37832">
    <property type="entry name" value="BLL2683 PROTEIN"/>
    <property type="match status" value="1"/>
</dbReference>
<dbReference type="Pfam" id="PF07876">
    <property type="entry name" value="Dabb"/>
    <property type="match status" value="1"/>
</dbReference>
<accession>A0A0D1Z4B8</accession>
<sequence>MPVYHIVLFKLKPGVTASQLTEWKDEAKALIGQIPGLVAMEVGQPLAITAQRAQGFDMGLVSTLEGASYLKGYAEHPAHLKIARFRTELCTDSLTYDLEFFA</sequence>
<dbReference type="SUPFAM" id="SSF54909">
    <property type="entry name" value="Dimeric alpha+beta barrel"/>
    <property type="match status" value="1"/>
</dbReference>
<evidence type="ECO:0000313" key="3">
    <source>
        <dbReference type="Proteomes" id="UP000054302"/>
    </source>
</evidence>
<dbReference type="HOGENOM" id="CLU_080664_6_1_1"/>
<protein>
    <recommendedName>
        <fullName evidence="1">Stress-response A/B barrel domain-containing protein</fullName>
    </recommendedName>
</protein>
<organism evidence="2 3">
    <name type="scientific">Exophiala mesophila</name>
    <name type="common">Black yeast-like fungus</name>
    <dbReference type="NCBI Taxonomy" id="212818"/>
    <lineage>
        <taxon>Eukaryota</taxon>
        <taxon>Fungi</taxon>
        <taxon>Dikarya</taxon>
        <taxon>Ascomycota</taxon>
        <taxon>Pezizomycotina</taxon>
        <taxon>Eurotiomycetes</taxon>
        <taxon>Chaetothyriomycetidae</taxon>
        <taxon>Chaetothyriales</taxon>
        <taxon>Herpotrichiellaceae</taxon>
        <taxon>Exophiala</taxon>
    </lineage>
</organism>
<proteinExistence type="predicted"/>
<evidence type="ECO:0000313" key="2">
    <source>
        <dbReference type="EMBL" id="KIV88769.1"/>
    </source>
</evidence>
<dbReference type="VEuPathDB" id="FungiDB:PV10_08414"/>
<dbReference type="OrthoDB" id="42919at2759"/>
<dbReference type="PROSITE" id="PS51502">
    <property type="entry name" value="S_R_A_B_BARREL"/>
    <property type="match status" value="1"/>
</dbReference>
<dbReference type="EMBL" id="KN847525">
    <property type="protein sequence ID" value="KIV88769.1"/>
    <property type="molecule type" value="Genomic_DNA"/>
</dbReference>
<dbReference type="GeneID" id="27326259"/>
<reference evidence="2 3" key="1">
    <citation type="submission" date="2015-01" db="EMBL/GenBank/DDBJ databases">
        <title>The Genome Sequence of Exophiala mesophila CBS40295.</title>
        <authorList>
            <consortium name="The Broad Institute Genomics Platform"/>
            <person name="Cuomo C."/>
            <person name="de Hoog S."/>
            <person name="Gorbushina A."/>
            <person name="Stielow B."/>
            <person name="Teixiera M."/>
            <person name="Abouelleil A."/>
            <person name="Chapman S.B."/>
            <person name="Priest M."/>
            <person name="Young S.K."/>
            <person name="Wortman J."/>
            <person name="Nusbaum C."/>
            <person name="Birren B."/>
        </authorList>
    </citation>
    <scope>NUCLEOTIDE SEQUENCE [LARGE SCALE GENOMIC DNA]</scope>
    <source>
        <strain evidence="2 3">CBS 40295</strain>
    </source>
</reference>
<keyword evidence="3" id="KW-1185">Reference proteome</keyword>
<dbReference type="OMA" id="QIATWKE"/>
<dbReference type="Gene3D" id="3.30.70.100">
    <property type="match status" value="1"/>
</dbReference>
<dbReference type="PANTHER" id="PTHR37832:SF1">
    <property type="entry name" value="STRESS-RESPONSE A_B BARREL DOMAIN-CONTAINING PROTEIN"/>
    <property type="match status" value="1"/>
</dbReference>
<gene>
    <name evidence="2" type="ORF">PV10_08414</name>
</gene>
<dbReference type="InterPro" id="IPR013097">
    <property type="entry name" value="Dabb"/>
</dbReference>
<dbReference type="RefSeq" id="XP_016220343.1">
    <property type="nucleotide sequence ID" value="XM_016373432.1"/>
</dbReference>